<organism evidence="1 2">
    <name type="scientific">Variibacter gotjawalensis</name>
    <dbReference type="NCBI Taxonomy" id="1333996"/>
    <lineage>
        <taxon>Bacteria</taxon>
        <taxon>Pseudomonadati</taxon>
        <taxon>Pseudomonadota</taxon>
        <taxon>Alphaproteobacteria</taxon>
        <taxon>Hyphomicrobiales</taxon>
        <taxon>Nitrobacteraceae</taxon>
        <taxon>Variibacter</taxon>
    </lineage>
</organism>
<dbReference type="Gene3D" id="2.60.120.380">
    <property type="match status" value="1"/>
</dbReference>
<dbReference type="Proteomes" id="UP000236884">
    <property type="component" value="Chromosome"/>
</dbReference>
<keyword evidence="2" id="KW-1185">Reference proteome</keyword>
<dbReference type="KEGG" id="vgo:GJW-30_1_00074"/>
<sequence>MSLSDLKTLVNATGQNISQFKALTAAYELFGFGVPTIKGYTDLIGNNNATNFGSYSSYAFNDENIYINSFVNLYQGNNEGRAVFDKLIESSFDARTVLITVYQQLVPIEMRSTEGREYFLSQQDFFVNRAAEFDFSPVAGVGVVGAAALMKILVDQDIKGRGDAVVDLLAAVNNGTAQIPQSGEKFTNIEIADGSDFDADDDPDDYPASISTDGVLVIGSTSTGVFEKAGDVDWFAVQLEANQRYGFLGRGAHSNSGTAESIFVDLLDAEGHVLVSTPGANTPTGPGWEGAVGYTTTEAGTYYVAAKSAYQSFGTYEVGAFLL</sequence>
<evidence type="ECO:0000313" key="2">
    <source>
        <dbReference type="Proteomes" id="UP000236884"/>
    </source>
</evidence>
<dbReference type="OrthoDB" id="7297357at2"/>
<dbReference type="RefSeq" id="WP_096350389.1">
    <property type="nucleotide sequence ID" value="NZ_AP014946.1"/>
</dbReference>
<name>A0A0S3PNX1_9BRAD</name>
<dbReference type="AlphaFoldDB" id="A0A0S3PNX1"/>
<gene>
    <name evidence="1" type="ORF">GJW-30_1_00074</name>
</gene>
<protein>
    <submittedName>
        <fullName evidence="1">Uncharacterized protein</fullName>
    </submittedName>
</protein>
<reference evidence="1 2" key="1">
    <citation type="submission" date="2015-08" db="EMBL/GenBank/DDBJ databases">
        <title>Investigation of the bacterial diversity of lava forest soil.</title>
        <authorList>
            <person name="Lee J.S."/>
        </authorList>
    </citation>
    <scope>NUCLEOTIDE SEQUENCE [LARGE SCALE GENOMIC DNA]</scope>
    <source>
        <strain evidence="1 2">GJW-30</strain>
    </source>
</reference>
<evidence type="ECO:0000313" key="1">
    <source>
        <dbReference type="EMBL" id="BAT57568.1"/>
    </source>
</evidence>
<accession>A0A0S3PNX1</accession>
<dbReference type="EMBL" id="AP014946">
    <property type="protein sequence ID" value="BAT57568.1"/>
    <property type="molecule type" value="Genomic_DNA"/>
</dbReference>
<proteinExistence type="predicted"/>